<accession>A0A1J5REZ6</accession>
<evidence type="ECO:0000256" key="6">
    <source>
        <dbReference type="ARBA" id="ARBA00035120"/>
    </source>
</evidence>
<evidence type="ECO:0000256" key="1">
    <source>
        <dbReference type="ARBA" id="ARBA00004651"/>
    </source>
</evidence>
<feature type="transmembrane region" description="Helical" evidence="8">
    <location>
        <begin position="30"/>
        <end position="54"/>
    </location>
</feature>
<comment type="subcellular location">
    <subcellularLocation>
        <location evidence="1">Cell membrane</location>
        <topology evidence="1">Multi-pass membrane protein</topology>
    </subcellularLocation>
</comment>
<protein>
    <submittedName>
        <fullName evidence="9">Putative fluoride ion transporter CrcB</fullName>
    </submittedName>
</protein>
<keyword evidence="4 8" id="KW-1133">Transmembrane helix</keyword>
<comment type="caution">
    <text evidence="9">The sequence shown here is derived from an EMBL/GenBank/DDBJ whole genome shotgun (WGS) entry which is preliminary data.</text>
</comment>
<evidence type="ECO:0000313" key="9">
    <source>
        <dbReference type="EMBL" id="OIQ88203.1"/>
    </source>
</evidence>
<sequence length="121" mass="12297">MIPLVVALAGGLGSGSRFLLDSVIARHNRLSFPLGTVVINVTASLALGLLVGWVMFGSGSGELKSVLGTGFLGGYSTFSTASVEGARLVRAGRPWAGVVHAGAMLVVSLGGSLAGLWWMGR</sequence>
<keyword evidence="3 8" id="KW-0812">Transmembrane</keyword>
<evidence type="ECO:0000256" key="8">
    <source>
        <dbReference type="SAM" id="Phobius"/>
    </source>
</evidence>
<dbReference type="GO" id="GO:0005886">
    <property type="term" value="C:plasma membrane"/>
    <property type="evidence" value="ECO:0007669"/>
    <property type="project" value="UniProtKB-SubCell"/>
</dbReference>
<dbReference type="PANTHER" id="PTHR28259:SF1">
    <property type="entry name" value="FLUORIDE EXPORT PROTEIN 1-RELATED"/>
    <property type="match status" value="1"/>
</dbReference>
<feature type="transmembrane region" description="Helical" evidence="8">
    <location>
        <begin position="66"/>
        <end position="83"/>
    </location>
</feature>
<keyword evidence="2" id="KW-1003">Cell membrane</keyword>
<evidence type="ECO:0000256" key="3">
    <source>
        <dbReference type="ARBA" id="ARBA00022692"/>
    </source>
</evidence>
<evidence type="ECO:0000256" key="5">
    <source>
        <dbReference type="ARBA" id="ARBA00023136"/>
    </source>
</evidence>
<dbReference type="InterPro" id="IPR003691">
    <property type="entry name" value="FluC"/>
</dbReference>
<comment type="catalytic activity">
    <reaction evidence="7">
        <text>fluoride(in) = fluoride(out)</text>
        <dbReference type="Rhea" id="RHEA:76159"/>
        <dbReference type="ChEBI" id="CHEBI:17051"/>
    </reaction>
    <physiologicalReaction direction="left-to-right" evidence="7">
        <dbReference type="Rhea" id="RHEA:76160"/>
    </physiologicalReaction>
</comment>
<evidence type="ECO:0000256" key="2">
    <source>
        <dbReference type="ARBA" id="ARBA00022475"/>
    </source>
</evidence>
<organism evidence="9">
    <name type="scientific">mine drainage metagenome</name>
    <dbReference type="NCBI Taxonomy" id="410659"/>
    <lineage>
        <taxon>unclassified sequences</taxon>
        <taxon>metagenomes</taxon>
        <taxon>ecological metagenomes</taxon>
    </lineage>
</organism>
<gene>
    <name evidence="9" type="primary">crcB_12</name>
    <name evidence="9" type="ORF">GALL_299360</name>
</gene>
<dbReference type="AlphaFoldDB" id="A0A1J5REZ6"/>
<evidence type="ECO:0000256" key="4">
    <source>
        <dbReference type="ARBA" id="ARBA00022989"/>
    </source>
</evidence>
<dbReference type="HAMAP" id="MF_00454">
    <property type="entry name" value="FluC"/>
    <property type="match status" value="1"/>
</dbReference>
<comment type="similarity">
    <text evidence="6">Belongs to the fluoride channel Fluc/FEX (TC 1.A.43) family.</text>
</comment>
<dbReference type="EMBL" id="MLJW01000383">
    <property type="protein sequence ID" value="OIQ88203.1"/>
    <property type="molecule type" value="Genomic_DNA"/>
</dbReference>
<reference evidence="9" key="1">
    <citation type="submission" date="2016-10" db="EMBL/GenBank/DDBJ databases">
        <title>Sequence of Gallionella enrichment culture.</title>
        <authorList>
            <person name="Poehlein A."/>
            <person name="Muehling M."/>
            <person name="Daniel R."/>
        </authorList>
    </citation>
    <scope>NUCLEOTIDE SEQUENCE</scope>
</reference>
<dbReference type="Pfam" id="PF02537">
    <property type="entry name" value="CRCB"/>
    <property type="match status" value="1"/>
</dbReference>
<name>A0A1J5REZ6_9ZZZZ</name>
<proteinExistence type="inferred from homology"/>
<feature type="transmembrane region" description="Helical" evidence="8">
    <location>
        <begin position="95"/>
        <end position="119"/>
    </location>
</feature>
<dbReference type="PANTHER" id="PTHR28259">
    <property type="entry name" value="FLUORIDE EXPORT PROTEIN 1-RELATED"/>
    <property type="match status" value="1"/>
</dbReference>
<evidence type="ECO:0000256" key="7">
    <source>
        <dbReference type="ARBA" id="ARBA00035585"/>
    </source>
</evidence>
<keyword evidence="5 8" id="KW-0472">Membrane</keyword>
<dbReference type="GO" id="GO:1903425">
    <property type="term" value="F:fluoride transmembrane transporter activity"/>
    <property type="evidence" value="ECO:0007669"/>
    <property type="project" value="TreeGrafter"/>
</dbReference>